<dbReference type="PROSITE" id="PS00839">
    <property type="entry name" value="SUMT_1"/>
    <property type="match status" value="1"/>
</dbReference>
<dbReference type="InterPro" id="IPR035996">
    <property type="entry name" value="4pyrrol_Methylase_sf"/>
</dbReference>
<dbReference type="InterPro" id="IPR000878">
    <property type="entry name" value="4pyrrol_Mease"/>
</dbReference>
<dbReference type="InterPro" id="IPR012409">
    <property type="entry name" value="Sirohaem_synth"/>
</dbReference>
<comment type="similarity">
    <text evidence="2 15">Belongs to the precorrin methyltransferase family.</text>
</comment>
<evidence type="ECO:0000256" key="8">
    <source>
        <dbReference type="ARBA" id="ARBA00023027"/>
    </source>
</evidence>
<evidence type="ECO:0000313" key="20">
    <source>
        <dbReference type="Proteomes" id="UP000324996"/>
    </source>
</evidence>
<dbReference type="InterPro" id="IPR019478">
    <property type="entry name" value="Sirohaem_synthase_dimer_dom"/>
</dbReference>
<evidence type="ECO:0000256" key="10">
    <source>
        <dbReference type="ARBA" id="ARBA00023244"/>
    </source>
</evidence>
<gene>
    <name evidence="19" type="ORF">JCM17846_00620</name>
</gene>
<dbReference type="FunFam" id="3.40.1010.10:FF:000001">
    <property type="entry name" value="Siroheme synthase"/>
    <property type="match status" value="1"/>
</dbReference>
<dbReference type="Gene3D" id="3.40.1010.10">
    <property type="entry name" value="Cobalt-precorrin-4 Transmethylase, Domain 1"/>
    <property type="match status" value="1"/>
</dbReference>
<evidence type="ECO:0000259" key="17">
    <source>
        <dbReference type="Pfam" id="PF10414"/>
    </source>
</evidence>
<keyword evidence="20" id="KW-1185">Reference proteome</keyword>
<dbReference type="PANTHER" id="PTHR45790">
    <property type="entry name" value="SIROHEME SYNTHASE-RELATED"/>
    <property type="match status" value="1"/>
</dbReference>
<dbReference type="NCBIfam" id="TIGR01470">
    <property type="entry name" value="cysG_Nterm"/>
    <property type="match status" value="1"/>
</dbReference>
<dbReference type="InterPro" id="IPR037115">
    <property type="entry name" value="Sirohaem_synt_dimer_dom_sf"/>
</dbReference>
<dbReference type="PANTHER" id="PTHR45790:SF3">
    <property type="entry name" value="S-ADENOSYL-L-METHIONINE-DEPENDENT UROPORPHYRINOGEN III METHYLTRANSFERASE, CHLOROPLASTIC"/>
    <property type="match status" value="1"/>
</dbReference>
<keyword evidence="3" id="KW-0169">Cobalamin biosynthesis</keyword>
<dbReference type="GO" id="GO:0032259">
    <property type="term" value="P:methylation"/>
    <property type="evidence" value="ECO:0007669"/>
    <property type="project" value="UniProtKB-KW"/>
</dbReference>
<dbReference type="NCBIfam" id="NF007922">
    <property type="entry name" value="PRK10637.1"/>
    <property type="match status" value="1"/>
</dbReference>
<dbReference type="NCBIfam" id="TIGR01469">
    <property type="entry name" value="cobA_cysG_Cterm"/>
    <property type="match status" value="1"/>
</dbReference>
<evidence type="ECO:0000256" key="15">
    <source>
        <dbReference type="RuleBase" id="RU003960"/>
    </source>
</evidence>
<comment type="caution">
    <text evidence="19">The sequence shown here is derived from an EMBL/GenBank/DDBJ whole genome shotgun (WGS) entry which is preliminary data.</text>
</comment>
<feature type="active site" description="Proton acceptor" evidence="14">
    <location>
        <position position="256"/>
    </location>
</feature>
<evidence type="ECO:0000256" key="1">
    <source>
        <dbReference type="ARBA" id="ARBA00005010"/>
    </source>
</evidence>
<dbReference type="CDD" id="cd11642">
    <property type="entry name" value="SUMT"/>
    <property type="match status" value="1"/>
</dbReference>
<dbReference type="InterPro" id="IPR006366">
    <property type="entry name" value="CobA/CysG_C"/>
</dbReference>
<dbReference type="PROSITE" id="PS00840">
    <property type="entry name" value="SUMT_2"/>
    <property type="match status" value="1"/>
</dbReference>
<dbReference type="InterPro" id="IPR036291">
    <property type="entry name" value="NAD(P)-bd_dom_sf"/>
</dbReference>
<feature type="domain" description="Tetrapyrrole methylase" evidence="16">
    <location>
        <begin position="226"/>
        <end position="362"/>
    </location>
</feature>
<dbReference type="Gene3D" id="1.10.8.210">
    <property type="entry name" value="Sirohaem synthase, dimerisation domain"/>
    <property type="match status" value="1"/>
</dbReference>
<comment type="pathway">
    <text evidence="12">Porphyrin-containing compound metabolism; siroheme biosynthesis; precorrin-2 from uroporphyrinogen III: step 1/1.</text>
</comment>
<evidence type="ECO:0000256" key="14">
    <source>
        <dbReference type="PIRSR" id="PIRSR036426-1"/>
    </source>
</evidence>
<keyword evidence="4 15" id="KW-0489">Methyltransferase</keyword>
<dbReference type="Pfam" id="PF00590">
    <property type="entry name" value="TP_methylase"/>
    <property type="match status" value="1"/>
</dbReference>
<evidence type="ECO:0000256" key="5">
    <source>
        <dbReference type="ARBA" id="ARBA00022679"/>
    </source>
</evidence>
<dbReference type="Gene3D" id="3.30.160.110">
    <property type="entry name" value="Siroheme synthase, domain 2"/>
    <property type="match status" value="1"/>
</dbReference>
<evidence type="ECO:0000313" key="19">
    <source>
        <dbReference type="EMBL" id="GER02380.1"/>
    </source>
</evidence>
<dbReference type="Pfam" id="PF10414">
    <property type="entry name" value="CysG_dimeriser"/>
    <property type="match status" value="1"/>
</dbReference>
<evidence type="ECO:0000256" key="4">
    <source>
        <dbReference type="ARBA" id="ARBA00022603"/>
    </source>
</evidence>
<keyword evidence="10" id="KW-0627">Porphyrin biosynthesis</keyword>
<dbReference type="GO" id="GO:0019354">
    <property type="term" value="P:siroheme biosynthetic process"/>
    <property type="evidence" value="ECO:0007669"/>
    <property type="project" value="UniProtKB-UniPathway"/>
</dbReference>
<dbReference type="UniPathway" id="UPA00262">
    <property type="reaction ID" value="UER00211"/>
</dbReference>
<reference evidence="19 20" key="1">
    <citation type="submission" date="2019-09" db="EMBL/GenBank/DDBJ databases">
        <title>NBRP : Genome information of microbial organism related human and environment.</title>
        <authorList>
            <person name="Hattori M."/>
            <person name="Oshima K."/>
            <person name="Inaba H."/>
            <person name="Suda W."/>
            <person name="Sakamoto M."/>
            <person name="Iino T."/>
            <person name="Kitahara M."/>
            <person name="Oshida Y."/>
            <person name="Iida T."/>
            <person name="Kudo T."/>
            <person name="Itoh T."/>
            <person name="Ohkuma M."/>
        </authorList>
    </citation>
    <scope>NUCLEOTIDE SEQUENCE [LARGE SCALE GENOMIC DNA]</scope>
    <source>
        <strain evidence="19 20">Q-1</strain>
    </source>
</reference>
<dbReference type="SUPFAM" id="SSF51735">
    <property type="entry name" value="NAD(P)-binding Rossmann-fold domains"/>
    <property type="match status" value="1"/>
</dbReference>
<evidence type="ECO:0000259" key="18">
    <source>
        <dbReference type="Pfam" id="PF14824"/>
    </source>
</evidence>
<comment type="catalytic activity">
    <reaction evidence="13">
        <text>precorrin-2 + NAD(+) = sirohydrochlorin + NADH + 2 H(+)</text>
        <dbReference type="Rhea" id="RHEA:15613"/>
        <dbReference type="ChEBI" id="CHEBI:15378"/>
        <dbReference type="ChEBI" id="CHEBI:57540"/>
        <dbReference type="ChEBI" id="CHEBI:57945"/>
        <dbReference type="ChEBI" id="CHEBI:58351"/>
        <dbReference type="ChEBI" id="CHEBI:58827"/>
        <dbReference type="EC" id="1.3.1.76"/>
    </reaction>
</comment>
<feature type="domain" description="Sirohaem synthase dimerisation" evidence="17">
    <location>
        <begin position="158"/>
        <end position="211"/>
    </location>
</feature>
<dbReference type="GO" id="GO:0004851">
    <property type="term" value="F:uroporphyrin-III C-methyltransferase activity"/>
    <property type="evidence" value="ECO:0007669"/>
    <property type="project" value="InterPro"/>
</dbReference>
<dbReference type="Gene3D" id="3.40.50.720">
    <property type="entry name" value="NAD(P)-binding Rossmann-like Domain"/>
    <property type="match status" value="1"/>
</dbReference>
<sequence length="385" mass="41548">MMESLPIFFRMADRQVLLVGDGEPARAKLRLLLKTPAKIKWVLSDPELADAARADFAGTPSLVISVIGAGRITAGDLEGMSLIYGAYGEAGPDQHLAALARRAGIPINIVDRPDLCDFTTPAIVDRSPLLVAISTGGAAPVFGRRLRAMIERLLPQGIGHLVGRAGAFRGRLAEILPSQGARRRFWDRLFDSTNPQHLVGLDEPAFTRHLEDLAHEAMSEQKRGHVQLVGAGPGDPELLTLKAQRALQQADVILYDHLVSPAVLDFARRDAEFIAVGKRRGDHGKGQPHIHDLMVRHARAGRHVVRLKSGDPLIFGRAGEEIAALRALDIEVELVPGITALSGSAATAQIPLTHRDHASAITLVTGQVRAVHPLIGGRWLARIAH</sequence>
<dbReference type="InterPro" id="IPR014777">
    <property type="entry name" value="4pyrrole_Mease_sub1"/>
</dbReference>
<evidence type="ECO:0000256" key="12">
    <source>
        <dbReference type="ARBA" id="ARBA00025705"/>
    </source>
</evidence>
<dbReference type="EMBL" id="BKCN01000001">
    <property type="protein sequence ID" value="GER02380.1"/>
    <property type="molecule type" value="Genomic_DNA"/>
</dbReference>
<protein>
    <submittedName>
        <fullName evidence="19">Uncharacterized protein</fullName>
    </submittedName>
</protein>
<dbReference type="InterPro" id="IPR028281">
    <property type="entry name" value="Sirohaem_synthase_central"/>
</dbReference>
<keyword evidence="7" id="KW-0560">Oxidoreductase</keyword>
<evidence type="ECO:0000256" key="6">
    <source>
        <dbReference type="ARBA" id="ARBA00022691"/>
    </source>
</evidence>
<evidence type="ECO:0000256" key="2">
    <source>
        <dbReference type="ARBA" id="ARBA00005879"/>
    </source>
</evidence>
<dbReference type="PIRSF" id="PIRSF036426">
    <property type="entry name" value="Sirohaem_synth"/>
    <property type="match status" value="1"/>
</dbReference>
<dbReference type="Pfam" id="PF14824">
    <property type="entry name" value="Sirohm_synth_M"/>
    <property type="match status" value="1"/>
</dbReference>
<evidence type="ECO:0000256" key="11">
    <source>
        <dbReference type="ARBA" id="ARBA00023268"/>
    </source>
</evidence>
<evidence type="ECO:0000256" key="13">
    <source>
        <dbReference type="ARBA" id="ARBA00047561"/>
    </source>
</evidence>
<dbReference type="AlphaFoldDB" id="A0A5A7N4S7"/>
<name>A0A5A7N4S7_9PROT</name>
<dbReference type="GO" id="GO:0043115">
    <property type="term" value="F:precorrin-2 dehydrogenase activity"/>
    <property type="evidence" value="ECO:0007669"/>
    <property type="project" value="UniProtKB-EC"/>
</dbReference>
<dbReference type="GO" id="GO:0051287">
    <property type="term" value="F:NAD binding"/>
    <property type="evidence" value="ECO:0007669"/>
    <property type="project" value="InterPro"/>
</dbReference>
<dbReference type="Pfam" id="PF13241">
    <property type="entry name" value="NAD_binding_7"/>
    <property type="match status" value="1"/>
</dbReference>
<accession>A0A5A7N4S7</accession>
<evidence type="ECO:0000256" key="3">
    <source>
        <dbReference type="ARBA" id="ARBA00022573"/>
    </source>
</evidence>
<organism evidence="19 20">
    <name type="scientific">Iodidimonas nitroreducens</name>
    <dbReference type="NCBI Taxonomy" id="1236968"/>
    <lineage>
        <taxon>Bacteria</taxon>
        <taxon>Pseudomonadati</taxon>
        <taxon>Pseudomonadota</taxon>
        <taxon>Alphaproteobacteria</taxon>
        <taxon>Iodidimonadales</taxon>
        <taxon>Iodidimonadaceae</taxon>
        <taxon>Iodidimonas</taxon>
    </lineage>
</organism>
<dbReference type="NCBIfam" id="NF004790">
    <property type="entry name" value="PRK06136.1"/>
    <property type="match status" value="1"/>
</dbReference>
<evidence type="ECO:0000259" key="16">
    <source>
        <dbReference type="Pfam" id="PF00590"/>
    </source>
</evidence>
<evidence type="ECO:0000256" key="9">
    <source>
        <dbReference type="ARBA" id="ARBA00023239"/>
    </source>
</evidence>
<dbReference type="Proteomes" id="UP000324996">
    <property type="component" value="Unassembled WGS sequence"/>
</dbReference>
<keyword evidence="11" id="KW-0511">Multifunctional enzyme</keyword>
<dbReference type="SUPFAM" id="SSF53790">
    <property type="entry name" value="Tetrapyrrole methylase"/>
    <property type="match status" value="1"/>
</dbReference>
<dbReference type="GO" id="GO:0051266">
    <property type="term" value="F:sirohydrochlorin ferrochelatase activity"/>
    <property type="evidence" value="ECO:0007669"/>
    <property type="project" value="InterPro"/>
</dbReference>
<keyword evidence="6" id="KW-0949">S-adenosyl-L-methionine</keyword>
<keyword evidence="9" id="KW-0456">Lyase</keyword>
<comment type="pathway">
    <text evidence="1">Porphyrin-containing compound metabolism; siroheme biosynthesis; sirohydrochlorin from precorrin-2: step 1/1.</text>
</comment>
<feature type="domain" description="Siroheme synthase central" evidence="18">
    <location>
        <begin position="127"/>
        <end position="152"/>
    </location>
</feature>
<dbReference type="SUPFAM" id="SSF75615">
    <property type="entry name" value="Siroheme synthase middle domains-like"/>
    <property type="match status" value="1"/>
</dbReference>
<dbReference type="GO" id="GO:0009236">
    <property type="term" value="P:cobalamin biosynthetic process"/>
    <property type="evidence" value="ECO:0007669"/>
    <property type="project" value="UniProtKB-KW"/>
</dbReference>
<dbReference type="InterPro" id="IPR003043">
    <property type="entry name" value="Uropor_MeTrfase_CS"/>
</dbReference>
<feature type="active site" description="Proton donor" evidence="14">
    <location>
        <position position="278"/>
    </location>
</feature>
<dbReference type="InterPro" id="IPR050161">
    <property type="entry name" value="Siro_Cobalamin_biosynth"/>
</dbReference>
<keyword evidence="5 15" id="KW-0808">Transferase</keyword>
<dbReference type="InterPro" id="IPR006367">
    <property type="entry name" value="Sirohaem_synthase_N"/>
</dbReference>
<evidence type="ECO:0000256" key="7">
    <source>
        <dbReference type="ARBA" id="ARBA00023002"/>
    </source>
</evidence>
<keyword evidence="8" id="KW-0520">NAD</keyword>
<proteinExistence type="inferred from homology"/>